<feature type="binding site" evidence="8">
    <location>
        <position position="241"/>
    </location>
    <ligand>
        <name>ATP</name>
        <dbReference type="ChEBI" id="CHEBI:30616"/>
    </ligand>
</feature>
<evidence type="ECO:0000256" key="1">
    <source>
        <dbReference type="ARBA" id="ARBA00006583"/>
    </source>
</evidence>
<dbReference type="Gene3D" id="3.40.50.300">
    <property type="entry name" value="P-loop containing nucleotide triphosphate hydrolases"/>
    <property type="match status" value="1"/>
</dbReference>
<reference evidence="14 15" key="1">
    <citation type="submission" date="2015-03" db="EMBL/GenBank/DDBJ databases">
        <title>Genome assembly of Sandaracinus amylolyticus DSM 53668.</title>
        <authorList>
            <person name="Sharma G."/>
            <person name="Subramanian S."/>
        </authorList>
    </citation>
    <scope>NUCLEOTIDE SEQUENCE [LARGE SCALE GENOMIC DNA]</scope>
    <source>
        <strain evidence="14 15">DSM 53668</strain>
    </source>
</reference>
<dbReference type="PANTHER" id="PTHR30050">
    <property type="entry name" value="CHROMOSOMAL REPLICATION INITIATOR PROTEIN DNAA"/>
    <property type="match status" value="1"/>
</dbReference>
<evidence type="ECO:0000256" key="6">
    <source>
        <dbReference type="ARBA" id="ARBA00023121"/>
    </source>
</evidence>
<dbReference type="AlphaFoldDB" id="A0A0F6WA68"/>
<protein>
    <recommendedName>
        <fullName evidence="8 9">Chromosomal replication initiator protein DnaA</fullName>
    </recommendedName>
</protein>
<name>A0A0F6WA68_9BACT</name>
<comment type="subcellular location">
    <subcellularLocation>
        <location evidence="8">Cytoplasm</location>
    </subcellularLocation>
</comment>
<dbReference type="GO" id="GO:0005737">
    <property type="term" value="C:cytoplasm"/>
    <property type="evidence" value="ECO:0007669"/>
    <property type="project" value="UniProtKB-SubCell"/>
</dbReference>
<evidence type="ECO:0000259" key="13">
    <source>
        <dbReference type="SMART" id="SM00760"/>
    </source>
</evidence>
<accession>A0A0F6WA68</accession>
<organism evidence="14 15">
    <name type="scientific">Sandaracinus amylolyticus</name>
    <dbReference type="NCBI Taxonomy" id="927083"/>
    <lineage>
        <taxon>Bacteria</taxon>
        <taxon>Pseudomonadati</taxon>
        <taxon>Myxococcota</taxon>
        <taxon>Polyangia</taxon>
        <taxon>Polyangiales</taxon>
        <taxon>Sandaracinaceae</taxon>
        <taxon>Sandaracinus</taxon>
    </lineage>
</organism>
<dbReference type="InterPro" id="IPR024633">
    <property type="entry name" value="DnaA_N_dom"/>
</dbReference>
<evidence type="ECO:0000256" key="2">
    <source>
        <dbReference type="ARBA" id="ARBA00022490"/>
    </source>
</evidence>
<dbReference type="InterPro" id="IPR001957">
    <property type="entry name" value="Chromosome_initiator_DnaA"/>
</dbReference>
<dbReference type="SUPFAM" id="SSF52540">
    <property type="entry name" value="P-loop containing nucleoside triphosphate hydrolases"/>
    <property type="match status" value="1"/>
</dbReference>
<keyword evidence="2 8" id="KW-0963">Cytoplasm</keyword>
<dbReference type="KEGG" id="samy:DB32_008491"/>
<dbReference type="GO" id="GO:0006270">
    <property type="term" value="P:DNA replication initiation"/>
    <property type="evidence" value="ECO:0007669"/>
    <property type="project" value="UniProtKB-UniRule"/>
</dbReference>
<evidence type="ECO:0000256" key="3">
    <source>
        <dbReference type="ARBA" id="ARBA00022705"/>
    </source>
</evidence>
<dbReference type="STRING" id="927083.DB32_008491"/>
<comment type="function">
    <text evidence="8 10">Plays an essential role in the initiation and regulation of chromosomal replication. ATP-DnaA binds to the origin of replication (oriC) to initiate formation of the DNA replication initiation complex once per cell cycle. Binds the DnaA box (a 9 base pair repeat at the origin) and separates the double-stranded (ds)DNA. Forms a right-handed helical filament on oriC DNA; dsDNA binds to the exterior of the filament while single-stranded (ss)DNA is stabiized in the filament's interior. The ATP-DnaA-oriC complex binds and stabilizes one strand of the AT-rich DNA unwinding element (DUE), permitting loading of DNA polymerase. After initiation quickly degrades to an ADP-DnaA complex that is not apt for DNA replication. Binds acidic phospholipids.</text>
</comment>
<dbReference type="Pfam" id="PF11638">
    <property type="entry name" value="DnaA_N"/>
    <property type="match status" value="1"/>
</dbReference>
<keyword evidence="3 8" id="KW-0235">DNA replication</keyword>
<dbReference type="InterPro" id="IPR018312">
    <property type="entry name" value="Chromosome_initiator_DnaA_CS"/>
</dbReference>
<evidence type="ECO:0000256" key="9">
    <source>
        <dbReference type="NCBIfam" id="TIGR00362"/>
    </source>
</evidence>
<comment type="subunit">
    <text evidence="8">Oligomerizes as a right-handed, spiral filament on DNA at oriC.</text>
</comment>
<dbReference type="Pfam" id="PF00308">
    <property type="entry name" value="Bac_DnaA"/>
    <property type="match status" value="1"/>
</dbReference>
<feature type="binding site" evidence="8">
    <location>
        <position position="240"/>
    </location>
    <ligand>
        <name>ATP</name>
        <dbReference type="ChEBI" id="CHEBI:30616"/>
    </ligand>
</feature>
<dbReference type="OrthoDB" id="9807019at2"/>
<evidence type="ECO:0000256" key="8">
    <source>
        <dbReference type="HAMAP-Rule" id="MF_00377"/>
    </source>
</evidence>
<dbReference type="InterPro" id="IPR013317">
    <property type="entry name" value="DnaA_dom"/>
</dbReference>
<dbReference type="PROSITE" id="PS01008">
    <property type="entry name" value="DNAA"/>
    <property type="match status" value="1"/>
</dbReference>
<feature type="binding site" evidence="8">
    <location>
        <position position="238"/>
    </location>
    <ligand>
        <name>ATP</name>
        <dbReference type="ChEBI" id="CHEBI:30616"/>
    </ligand>
</feature>
<comment type="similarity">
    <text evidence="1 8 11">Belongs to the DnaA family.</text>
</comment>
<dbReference type="InterPro" id="IPR027417">
    <property type="entry name" value="P-loop_NTPase"/>
</dbReference>
<comment type="domain">
    <text evidence="8">Domain I is involved in oligomerization and binding regulators, domain II is flexibile and of varying length in different bacteria, domain III forms the AAA+ region, while domain IV binds dsDNA.</text>
</comment>
<evidence type="ECO:0000256" key="4">
    <source>
        <dbReference type="ARBA" id="ARBA00022741"/>
    </source>
</evidence>
<dbReference type="InterPro" id="IPR003593">
    <property type="entry name" value="AAA+_ATPase"/>
</dbReference>
<evidence type="ECO:0000256" key="7">
    <source>
        <dbReference type="ARBA" id="ARBA00023125"/>
    </source>
</evidence>
<dbReference type="NCBIfam" id="TIGR00362">
    <property type="entry name" value="DnaA"/>
    <property type="match status" value="1"/>
</dbReference>
<dbReference type="Gene3D" id="1.10.1750.10">
    <property type="match status" value="1"/>
</dbReference>
<feature type="domain" description="Chromosomal replication initiator DnaA C-terminal" evidence="13">
    <location>
        <begin position="441"/>
        <end position="510"/>
    </location>
</feature>
<dbReference type="GO" id="GO:0005886">
    <property type="term" value="C:plasma membrane"/>
    <property type="evidence" value="ECO:0007669"/>
    <property type="project" value="TreeGrafter"/>
</dbReference>
<dbReference type="GO" id="GO:0003688">
    <property type="term" value="F:DNA replication origin binding"/>
    <property type="evidence" value="ECO:0007669"/>
    <property type="project" value="UniProtKB-UniRule"/>
</dbReference>
<dbReference type="GO" id="GO:0008289">
    <property type="term" value="F:lipid binding"/>
    <property type="evidence" value="ECO:0007669"/>
    <property type="project" value="UniProtKB-KW"/>
</dbReference>
<dbReference type="CDD" id="cd00009">
    <property type="entry name" value="AAA"/>
    <property type="match status" value="1"/>
</dbReference>
<dbReference type="HAMAP" id="MF_00377">
    <property type="entry name" value="DnaA_bact"/>
    <property type="match status" value="1"/>
</dbReference>
<evidence type="ECO:0000259" key="12">
    <source>
        <dbReference type="SMART" id="SM00382"/>
    </source>
</evidence>
<keyword evidence="5 8" id="KW-0067">ATP-binding</keyword>
<evidence type="ECO:0000313" key="14">
    <source>
        <dbReference type="EMBL" id="AKF11342.1"/>
    </source>
</evidence>
<dbReference type="FunFam" id="3.40.50.300:FF:000668">
    <property type="entry name" value="Chromosomal replication initiator protein DnaA"/>
    <property type="match status" value="1"/>
</dbReference>
<dbReference type="Gene3D" id="3.30.300.180">
    <property type="match status" value="1"/>
</dbReference>
<dbReference type="Proteomes" id="UP000034883">
    <property type="component" value="Chromosome"/>
</dbReference>
<dbReference type="GO" id="GO:0006275">
    <property type="term" value="P:regulation of DNA replication"/>
    <property type="evidence" value="ECO:0007669"/>
    <property type="project" value="UniProtKB-UniRule"/>
</dbReference>
<gene>
    <name evidence="8" type="primary">dnaA</name>
    <name evidence="14" type="ORF">DB32_008491</name>
</gene>
<feature type="region of interest" description="Domain I, interacts with DnaA modulators" evidence="8">
    <location>
        <begin position="1"/>
        <end position="110"/>
    </location>
</feature>
<evidence type="ECO:0000256" key="5">
    <source>
        <dbReference type="ARBA" id="ARBA00022840"/>
    </source>
</evidence>
<keyword evidence="4 8" id="KW-0547">Nucleotide-binding</keyword>
<proteinExistence type="inferred from homology"/>
<evidence type="ECO:0000256" key="11">
    <source>
        <dbReference type="RuleBase" id="RU004227"/>
    </source>
</evidence>
<dbReference type="SMART" id="SM00382">
    <property type="entry name" value="AAA"/>
    <property type="match status" value="1"/>
</dbReference>
<comment type="caution">
    <text evidence="8">Lacks conserved residue(s) required for the propagation of feature annotation.</text>
</comment>
<dbReference type="InterPro" id="IPR020591">
    <property type="entry name" value="Chromosome_initiator_DnaA-like"/>
</dbReference>
<evidence type="ECO:0000256" key="10">
    <source>
        <dbReference type="RuleBase" id="RU000577"/>
    </source>
</evidence>
<dbReference type="InterPro" id="IPR010921">
    <property type="entry name" value="Trp_repressor/repl_initiator"/>
</dbReference>
<feature type="binding site" evidence="8">
    <location>
        <position position="242"/>
    </location>
    <ligand>
        <name>ATP</name>
        <dbReference type="ChEBI" id="CHEBI:30616"/>
    </ligand>
</feature>
<dbReference type="SMART" id="SM00760">
    <property type="entry name" value="Bac_DnaA_C"/>
    <property type="match status" value="1"/>
</dbReference>
<feature type="domain" description="AAA+ ATPase" evidence="12">
    <location>
        <begin position="227"/>
        <end position="373"/>
    </location>
</feature>
<dbReference type="InterPro" id="IPR038454">
    <property type="entry name" value="DnaA_N_sf"/>
</dbReference>
<dbReference type="SUPFAM" id="SSF48295">
    <property type="entry name" value="TrpR-like"/>
    <property type="match status" value="1"/>
</dbReference>
<keyword evidence="6 8" id="KW-0446">Lipid-binding</keyword>
<dbReference type="CDD" id="cd06571">
    <property type="entry name" value="Bac_DnaA_C"/>
    <property type="match status" value="1"/>
</dbReference>
<keyword evidence="7 8" id="KW-0238">DNA-binding</keyword>
<evidence type="ECO:0000313" key="15">
    <source>
        <dbReference type="Proteomes" id="UP000034883"/>
    </source>
</evidence>
<keyword evidence="15" id="KW-1185">Reference proteome</keyword>
<feature type="region of interest" description="Domain IV, binds dsDNA" evidence="8">
    <location>
        <begin position="412"/>
        <end position="534"/>
    </location>
</feature>
<dbReference type="EMBL" id="CP011125">
    <property type="protein sequence ID" value="AKF11342.1"/>
    <property type="molecule type" value="Genomic_DNA"/>
</dbReference>
<dbReference type="Gene3D" id="1.10.8.60">
    <property type="match status" value="1"/>
</dbReference>
<dbReference type="InterPro" id="IPR013159">
    <property type="entry name" value="DnaA_C"/>
</dbReference>
<dbReference type="PRINTS" id="PR00051">
    <property type="entry name" value="DNAA"/>
</dbReference>
<dbReference type="PANTHER" id="PTHR30050:SF2">
    <property type="entry name" value="CHROMOSOMAL REPLICATION INITIATOR PROTEIN DNAA"/>
    <property type="match status" value="1"/>
</dbReference>
<dbReference type="GO" id="GO:0005524">
    <property type="term" value="F:ATP binding"/>
    <property type="evidence" value="ECO:0007669"/>
    <property type="project" value="UniProtKB-UniRule"/>
</dbReference>
<dbReference type="Pfam" id="PF08299">
    <property type="entry name" value="Bac_DnaA_C"/>
    <property type="match status" value="1"/>
</dbReference>
<sequence>MDGLWESTLGRLRGRLAEETYATWLEPIRFDGIEGRIVRLRIPNRFFADWISARYLPDILESLAALTGAEGLDVSWVVDPSLQEQVTSAGQVASPAVADREVASTGVMLAPGAMLADEAMLSRGARMAAAGRVTARASRPPVRALRAAGELPFDVEGGADRAPIARPPVARSVAADRVAPPVESGSPVGEQSYALNPRYLFDNFVVGPSNQLAHAASIAASSSPGKRYNPLFIYSKVGLGKTHLVNAVGHRVLEDRRDARVLFLSAERFTNEFIWALQHKRIDEFRARYRGSCDVLVIDDIQFLAGREQTQEEFFHTFNALYHADKQIVVTSDVYPQHIPEMQERLISRFQWGLVADIQAPELDTRIAILRKKAEQEQLHLGDDVALLVAQVVQSNVRELEGTLLRLAVLADAQQRPLDIELARMALGAHQPKGRDARQTSVEDIQRAACEYFQIGIKELMSDRRHRNVSLPRMIAMYICRERLDLSYPMIGARFGNKDHTTVMNAHRKISGLVESDERVKRAIEVIERKVGIS</sequence>